<dbReference type="RefSeq" id="XP_007787635.1">
    <property type="nucleotide sequence ID" value="XM_007789445.1"/>
</dbReference>
<dbReference type="GeneID" id="19244226"/>
<accession>U1HWA3</accession>
<dbReference type="SUPFAM" id="SSF51905">
    <property type="entry name" value="FAD/NAD(P)-binding domain"/>
    <property type="match status" value="1"/>
</dbReference>
<dbReference type="OrthoDB" id="4540785at2759"/>
<dbReference type="InterPro" id="IPR003953">
    <property type="entry name" value="FAD-dep_OxRdtase_2_FAD-bd"/>
</dbReference>
<dbReference type="GO" id="GO:0005737">
    <property type="term" value="C:cytoplasm"/>
    <property type="evidence" value="ECO:0007669"/>
    <property type="project" value="TreeGrafter"/>
</dbReference>
<keyword evidence="4" id="KW-0560">Oxidoreductase</keyword>
<evidence type="ECO:0000256" key="1">
    <source>
        <dbReference type="ARBA" id="ARBA00001974"/>
    </source>
</evidence>
<evidence type="ECO:0000313" key="7">
    <source>
        <dbReference type="EMBL" id="ERF75035.1"/>
    </source>
</evidence>
<reference evidence="9" key="2">
    <citation type="journal article" date="2014" name="BMC Genomics">
        <title>Genome characteristics reveal the impact of lichenization on lichen-forming fungus Endocarpon pusillum Hedwig (Verrucariales, Ascomycota).</title>
        <authorList>
            <person name="Wang Y.-Y."/>
            <person name="Liu B."/>
            <person name="Zhang X.-Y."/>
            <person name="Zhou Q.-M."/>
            <person name="Zhang T."/>
            <person name="Li H."/>
            <person name="Yu Y.-F."/>
            <person name="Zhang X.-L."/>
            <person name="Hao X.-Y."/>
            <person name="Wang M."/>
            <person name="Wang L."/>
            <person name="Wei J.-C."/>
        </authorList>
    </citation>
    <scope>NUCLEOTIDE SEQUENCE [LARGE SCALE GENOMIC DNA]</scope>
    <source>
        <strain evidence="9">Z07020 / HMAS-L-300199</strain>
    </source>
</reference>
<evidence type="ECO:0000313" key="6">
    <source>
        <dbReference type="EMBL" id="ERF75032.1"/>
    </source>
</evidence>
<keyword evidence="9" id="KW-1185">Reference proteome</keyword>
<dbReference type="PANTHER" id="PTHR11530:SF16">
    <property type="entry name" value="D-AMINO ACID OXIDASE (AFU_ORTHOLOGUE AFUA_5G11290)"/>
    <property type="match status" value="1"/>
</dbReference>
<dbReference type="GeneID" id="19244223"/>
<name>U1HWA3_ENDPU</name>
<proteinExistence type="predicted"/>
<dbReference type="Pfam" id="PF00890">
    <property type="entry name" value="FAD_binding_2"/>
    <property type="match status" value="1"/>
</dbReference>
<dbReference type="AlphaFoldDB" id="U1HWA3"/>
<evidence type="ECO:0000256" key="3">
    <source>
        <dbReference type="ARBA" id="ARBA00022827"/>
    </source>
</evidence>
<dbReference type="RefSeq" id="XP_007787632.1">
    <property type="nucleotide sequence ID" value="XM_007789442.1"/>
</dbReference>
<evidence type="ECO:0000313" key="8">
    <source>
        <dbReference type="EMBL" id="ERF76501.1"/>
    </source>
</evidence>
<dbReference type="RefSeq" id="XP_007786201.1">
    <property type="nucleotide sequence ID" value="XM_007788011.1"/>
</dbReference>
<keyword evidence="2" id="KW-0285">Flavoprotein</keyword>
<dbReference type="GO" id="GO:0071949">
    <property type="term" value="F:FAD binding"/>
    <property type="evidence" value="ECO:0007669"/>
    <property type="project" value="InterPro"/>
</dbReference>
<dbReference type="Gene3D" id="3.40.50.720">
    <property type="entry name" value="NAD(P)-binding Rossmann-like Domain"/>
    <property type="match status" value="1"/>
</dbReference>
<dbReference type="GeneID" id="19241109"/>
<dbReference type="EMBL" id="KE720821">
    <property type="protein sequence ID" value="ERF75032.1"/>
    <property type="molecule type" value="Genomic_DNA"/>
</dbReference>
<gene>
    <name evidence="8" type="ORF">EPUS_06163</name>
    <name evidence="6" type="ORF">EPUS_09406</name>
    <name evidence="7" type="ORF">EPUS_09409</name>
</gene>
<dbReference type="InterPro" id="IPR023209">
    <property type="entry name" value="DAO"/>
</dbReference>
<dbReference type="Proteomes" id="UP000019373">
    <property type="component" value="Unassembled WGS sequence"/>
</dbReference>
<dbReference type="PANTHER" id="PTHR11530">
    <property type="entry name" value="D-AMINO ACID OXIDASE"/>
    <property type="match status" value="1"/>
</dbReference>
<evidence type="ECO:0000256" key="4">
    <source>
        <dbReference type="ARBA" id="ARBA00023002"/>
    </source>
</evidence>
<organism evidence="7 9">
    <name type="scientific">Endocarpon pusillum (strain Z07020 / HMAS-L-300199)</name>
    <name type="common">Lichen-forming fungus</name>
    <dbReference type="NCBI Taxonomy" id="1263415"/>
    <lineage>
        <taxon>Eukaryota</taxon>
        <taxon>Fungi</taxon>
        <taxon>Dikarya</taxon>
        <taxon>Ascomycota</taxon>
        <taxon>Pezizomycotina</taxon>
        <taxon>Eurotiomycetes</taxon>
        <taxon>Chaetothyriomycetidae</taxon>
        <taxon>Verrucariales</taxon>
        <taxon>Verrucariaceae</taxon>
        <taxon>Endocarpon</taxon>
    </lineage>
</organism>
<keyword evidence="3" id="KW-0274">FAD</keyword>
<protein>
    <recommendedName>
        <fullName evidence="5">FAD-dependent oxidoreductase 2 FAD-binding domain-containing protein</fullName>
    </recommendedName>
</protein>
<reference evidence="7" key="1">
    <citation type="submission" date="2013-03" db="EMBL/GenBank/DDBJ databases">
        <title>The first genome analysis of lichen-forming fungus Endocarpon pusillum provides insight into symbiosis.</title>
        <authorList>
            <person name="Wang Y.-Y."/>
        </authorList>
    </citation>
    <scope>NUCLEOTIDE SEQUENCE</scope>
    <source>
        <strain evidence="7">Z07020</strain>
    </source>
</reference>
<dbReference type="InterPro" id="IPR036188">
    <property type="entry name" value="FAD/NAD-bd_sf"/>
</dbReference>
<dbReference type="EMBL" id="KE720753">
    <property type="protein sequence ID" value="ERF76501.1"/>
    <property type="molecule type" value="Genomic_DNA"/>
</dbReference>
<dbReference type="EMBL" id="KE720821">
    <property type="protein sequence ID" value="ERF75035.1"/>
    <property type="molecule type" value="Genomic_DNA"/>
</dbReference>
<sequence>MAEKRIVVVGAGVAGLTTALLLSKNPSYKITVAAKYMPGDYHIEYASPWAGANYMPLVTPNTYYKSKKGLLKQS</sequence>
<comment type="cofactor">
    <cofactor evidence="1">
        <name>FAD</name>
        <dbReference type="ChEBI" id="CHEBI:57692"/>
    </cofactor>
</comment>
<dbReference type="GO" id="GO:0003884">
    <property type="term" value="F:D-amino-acid oxidase activity"/>
    <property type="evidence" value="ECO:0007669"/>
    <property type="project" value="InterPro"/>
</dbReference>
<dbReference type="eggNOG" id="ENOG502T1SU">
    <property type="taxonomic scope" value="Eukaryota"/>
</dbReference>
<evidence type="ECO:0000259" key="5">
    <source>
        <dbReference type="Pfam" id="PF00890"/>
    </source>
</evidence>
<feature type="domain" description="FAD-dependent oxidoreductase 2 FAD-binding" evidence="5">
    <location>
        <begin position="6"/>
        <end position="50"/>
    </location>
</feature>
<dbReference type="GO" id="GO:0019478">
    <property type="term" value="P:D-amino acid catabolic process"/>
    <property type="evidence" value="ECO:0007669"/>
    <property type="project" value="TreeGrafter"/>
</dbReference>
<evidence type="ECO:0000256" key="2">
    <source>
        <dbReference type="ARBA" id="ARBA00022630"/>
    </source>
</evidence>
<dbReference type="HOGENOM" id="CLU_202023_0_0_1"/>
<evidence type="ECO:0000313" key="9">
    <source>
        <dbReference type="Proteomes" id="UP000019373"/>
    </source>
</evidence>